<dbReference type="AlphaFoldDB" id="A0A8D4VPQ5"/>
<evidence type="ECO:0000256" key="9">
    <source>
        <dbReference type="ARBA" id="ARBA00025772"/>
    </source>
</evidence>
<dbReference type="InterPro" id="IPR045584">
    <property type="entry name" value="Pilin-like"/>
</dbReference>
<evidence type="ECO:0000256" key="8">
    <source>
        <dbReference type="ARBA" id="ARBA00023136"/>
    </source>
</evidence>
<dbReference type="PROSITE" id="PS00409">
    <property type="entry name" value="PROKAR_NTER_METHYL"/>
    <property type="match status" value="1"/>
</dbReference>
<organism evidence="13 14">
    <name type="scientific">Methylogaea oryzae</name>
    <dbReference type="NCBI Taxonomy" id="1295382"/>
    <lineage>
        <taxon>Bacteria</taxon>
        <taxon>Pseudomonadati</taxon>
        <taxon>Pseudomonadota</taxon>
        <taxon>Gammaproteobacteria</taxon>
        <taxon>Methylococcales</taxon>
        <taxon>Methylococcaceae</taxon>
        <taxon>Methylogaea</taxon>
    </lineage>
</organism>
<keyword evidence="14" id="KW-1185">Reference proteome</keyword>
<dbReference type="GO" id="GO:0015628">
    <property type="term" value="P:protein secretion by the type II secretion system"/>
    <property type="evidence" value="ECO:0007669"/>
    <property type="project" value="InterPro"/>
</dbReference>
<dbReference type="InterPro" id="IPR012902">
    <property type="entry name" value="N_methyl_site"/>
</dbReference>
<keyword evidence="5" id="KW-0997">Cell inner membrane</keyword>
<evidence type="ECO:0000256" key="2">
    <source>
        <dbReference type="ARBA" id="ARBA00021549"/>
    </source>
</evidence>
<comment type="similarity">
    <text evidence="9">Belongs to the GSP H family.</text>
</comment>
<dbReference type="Gene3D" id="3.55.40.10">
    <property type="entry name" value="minor pseudopilin epsh domain"/>
    <property type="match status" value="1"/>
</dbReference>
<evidence type="ECO:0000256" key="4">
    <source>
        <dbReference type="ARBA" id="ARBA00022481"/>
    </source>
</evidence>
<dbReference type="NCBIfam" id="TIGR02532">
    <property type="entry name" value="IV_pilin_GFxxxE"/>
    <property type="match status" value="1"/>
</dbReference>
<dbReference type="GO" id="GO:0015627">
    <property type="term" value="C:type II protein secretion system complex"/>
    <property type="evidence" value="ECO:0007669"/>
    <property type="project" value="InterPro"/>
</dbReference>
<comment type="subcellular location">
    <subcellularLocation>
        <location evidence="1">Cell inner membrane</location>
        <topology evidence="1">Single-pass membrane protein</topology>
    </subcellularLocation>
</comment>
<reference evidence="13" key="1">
    <citation type="submission" date="2019-06" db="EMBL/GenBank/DDBJ databases">
        <title>Complete genome sequence of Methylogaea oryzae strain JCM16910.</title>
        <authorList>
            <person name="Asakawa S."/>
        </authorList>
    </citation>
    <scope>NUCLEOTIDE SEQUENCE</scope>
    <source>
        <strain evidence="13">E10</strain>
    </source>
</reference>
<sequence length="185" mass="18739">MRNETRSAPVWFASKGVSLIELMVALAILAILVSLAMPSFRDTSNASRAVAMANELVAALNLARSEAVKRGVPVTVCKTADPDASAPSCASGGDWTSGLLVFTDGGVQGSVDGTDTRLRVKQPSGRVGSVVGDANFSDFVTYLPSGASQGSGGSASGTLTICVGNSQRSVAVSGTGRVRVDKGAC</sequence>
<dbReference type="InterPro" id="IPR022346">
    <property type="entry name" value="T2SS_GspH"/>
</dbReference>
<evidence type="ECO:0000313" key="13">
    <source>
        <dbReference type="EMBL" id="BBL71778.1"/>
    </source>
</evidence>
<dbReference type="EMBL" id="AP019782">
    <property type="protein sequence ID" value="BBL71778.1"/>
    <property type="molecule type" value="Genomic_DNA"/>
</dbReference>
<evidence type="ECO:0000259" key="12">
    <source>
        <dbReference type="Pfam" id="PF12019"/>
    </source>
</evidence>
<keyword evidence="8 11" id="KW-0472">Membrane</keyword>
<evidence type="ECO:0000256" key="10">
    <source>
        <dbReference type="ARBA" id="ARBA00030775"/>
    </source>
</evidence>
<evidence type="ECO:0000256" key="5">
    <source>
        <dbReference type="ARBA" id="ARBA00022519"/>
    </source>
</evidence>
<dbReference type="Pfam" id="PF07963">
    <property type="entry name" value="N_methyl"/>
    <property type="match status" value="1"/>
</dbReference>
<evidence type="ECO:0000313" key="14">
    <source>
        <dbReference type="Proteomes" id="UP000824988"/>
    </source>
</evidence>
<feature type="transmembrane region" description="Helical" evidence="11">
    <location>
        <begin position="20"/>
        <end position="40"/>
    </location>
</feature>
<evidence type="ECO:0000256" key="6">
    <source>
        <dbReference type="ARBA" id="ARBA00022692"/>
    </source>
</evidence>
<evidence type="ECO:0000256" key="1">
    <source>
        <dbReference type="ARBA" id="ARBA00004377"/>
    </source>
</evidence>
<dbReference type="Proteomes" id="UP000824988">
    <property type="component" value="Chromosome"/>
</dbReference>
<dbReference type="RefSeq" id="WP_054773039.1">
    <property type="nucleotide sequence ID" value="NZ_AP019782.1"/>
</dbReference>
<keyword evidence="4" id="KW-0488">Methylation</keyword>
<dbReference type="Pfam" id="PF12019">
    <property type="entry name" value="GspH"/>
    <property type="match status" value="1"/>
</dbReference>
<dbReference type="SUPFAM" id="SSF54523">
    <property type="entry name" value="Pili subunits"/>
    <property type="match status" value="1"/>
</dbReference>
<keyword evidence="3" id="KW-1003">Cell membrane</keyword>
<protein>
    <recommendedName>
        <fullName evidence="2">Type II secretion system protein H</fullName>
    </recommendedName>
    <alternativeName>
        <fullName evidence="10">General secretion pathway protein H</fullName>
    </alternativeName>
</protein>
<dbReference type="GO" id="GO:0005886">
    <property type="term" value="C:plasma membrane"/>
    <property type="evidence" value="ECO:0007669"/>
    <property type="project" value="UniProtKB-SubCell"/>
</dbReference>
<keyword evidence="7 11" id="KW-1133">Transmembrane helix</keyword>
<accession>A0A8D4VPQ5</accession>
<evidence type="ECO:0000256" key="11">
    <source>
        <dbReference type="SAM" id="Phobius"/>
    </source>
</evidence>
<keyword evidence="6 11" id="KW-0812">Transmembrane</keyword>
<proteinExistence type="inferred from homology"/>
<name>A0A8D4VPQ5_9GAMM</name>
<evidence type="ECO:0000256" key="7">
    <source>
        <dbReference type="ARBA" id="ARBA00022989"/>
    </source>
</evidence>
<gene>
    <name evidence="13" type="ORF">MoryE10_23840</name>
</gene>
<feature type="domain" description="General secretion pathway GspH" evidence="12">
    <location>
        <begin position="53"/>
        <end position="176"/>
    </location>
</feature>
<evidence type="ECO:0000256" key="3">
    <source>
        <dbReference type="ARBA" id="ARBA00022475"/>
    </source>
</evidence>
<dbReference type="KEGG" id="moz:MoryE10_23840"/>